<keyword evidence="2" id="KW-1185">Reference proteome</keyword>
<protein>
    <submittedName>
        <fullName evidence="1">Uncharacterized protein</fullName>
    </submittedName>
</protein>
<proteinExistence type="predicted"/>
<accession>E0UNX1</accession>
<reference evidence="2" key="1">
    <citation type="journal article" date="2011" name="MBio">
        <title>Novel metabolic attributes of the genus Cyanothece, comprising a group of unicellular nitrogen-fixing Cyanobacteria.</title>
        <authorList>
            <person name="Bandyopadhyay A."/>
            <person name="Elvitigala T."/>
            <person name="Welsh E."/>
            <person name="Stockel J."/>
            <person name="Liberton M."/>
            <person name="Min H."/>
            <person name="Sherman L.A."/>
            <person name="Pakrasi H.B."/>
        </authorList>
    </citation>
    <scope>NUCLEOTIDE SEQUENCE [LARGE SCALE GENOMIC DNA]</scope>
    <source>
        <strain evidence="2">PCC 7822</strain>
        <plasmid evidence="2">Cy782205</plasmid>
    </source>
</reference>
<dbReference type="AlphaFoldDB" id="E0UNX1"/>
<dbReference type="KEGG" id="cyj:Cyan7822_6638"/>
<name>E0UNX1_GLOV7</name>
<sequence length="63" mass="7387">MTKLVSSFRPDDFFTAQQQIRLQEQKVQFHEAVERSEALSFIQQQELENLVEAEARGGYFSFC</sequence>
<dbReference type="EMBL" id="CP002203">
    <property type="protein sequence ID" value="ADN18651.1"/>
    <property type="molecule type" value="Genomic_DNA"/>
</dbReference>
<dbReference type="RefSeq" id="WP_013325773.1">
    <property type="nucleotide sequence ID" value="NC_014504.1"/>
</dbReference>
<dbReference type="OrthoDB" id="459418at2"/>
<keyword evidence="1" id="KW-0614">Plasmid</keyword>
<evidence type="ECO:0000313" key="2">
    <source>
        <dbReference type="Proteomes" id="UP000008206"/>
    </source>
</evidence>
<dbReference type="HOGENOM" id="CLU_2878372_0_0_3"/>
<gene>
    <name evidence="1" type="ordered locus">Cyan7822_6638</name>
</gene>
<organism evidence="1 2">
    <name type="scientific">Gloeothece verrucosa (strain PCC 7822)</name>
    <name type="common">Cyanothece sp. (strain PCC 7822)</name>
    <dbReference type="NCBI Taxonomy" id="497965"/>
    <lineage>
        <taxon>Bacteria</taxon>
        <taxon>Bacillati</taxon>
        <taxon>Cyanobacteriota</taxon>
        <taxon>Cyanophyceae</taxon>
        <taxon>Oscillatoriophycideae</taxon>
        <taxon>Chroococcales</taxon>
        <taxon>Aphanothecaceae</taxon>
        <taxon>Gloeothece</taxon>
        <taxon>Gloeothece verrucosa</taxon>
    </lineage>
</organism>
<evidence type="ECO:0000313" key="1">
    <source>
        <dbReference type="EMBL" id="ADN18651.1"/>
    </source>
</evidence>
<geneLocation type="plasmid" evidence="1 2">
    <name>Cy782205</name>
</geneLocation>
<dbReference type="Proteomes" id="UP000008206">
    <property type="component" value="Plasmid Cy782205"/>
</dbReference>